<dbReference type="InterPro" id="IPR011993">
    <property type="entry name" value="PH-like_dom_sf"/>
</dbReference>
<proteinExistence type="predicted"/>
<dbReference type="VEuPathDB" id="ToxoDB:ETH2_1117800"/>
<feature type="domain" description="GRAM" evidence="1">
    <location>
        <begin position="1"/>
        <end position="81"/>
    </location>
</feature>
<evidence type="ECO:0000313" key="3">
    <source>
        <dbReference type="Proteomes" id="UP000030747"/>
    </source>
</evidence>
<dbReference type="EMBL" id="HG677234">
    <property type="protein sequence ID" value="CDJ44523.1"/>
    <property type="molecule type" value="Genomic_DNA"/>
</dbReference>
<dbReference type="GO" id="GO:0140268">
    <property type="term" value="C:endoplasmic reticulum-plasma membrane contact site"/>
    <property type="evidence" value="ECO:0007669"/>
    <property type="project" value="TreeGrafter"/>
</dbReference>
<accession>U6L5Q3</accession>
<reference evidence="2" key="2">
    <citation type="submission" date="2013-10" db="EMBL/GenBank/DDBJ databases">
        <authorList>
            <person name="Aslett M."/>
        </authorList>
    </citation>
    <scope>NUCLEOTIDE SEQUENCE [LARGE SCALE GENOMIC DNA]</scope>
    <source>
        <strain evidence="2">Houghton</strain>
    </source>
</reference>
<dbReference type="InterPro" id="IPR004182">
    <property type="entry name" value="GRAM"/>
</dbReference>
<gene>
    <name evidence="2" type="ORF">ETH_00037315</name>
</gene>
<dbReference type="Gene3D" id="2.30.29.30">
    <property type="entry name" value="Pleckstrin-homology domain (PH domain)/Phosphotyrosine-binding domain (PTB)"/>
    <property type="match status" value="1"/>
</dbReference>
<keyword evidence="3" id="KW-1185">Reference proteome</keyword>
<dbReference type="OrthoDB" id="365144at2759"/>
<dbReference type="RefSeq" id="XP_013235271.1">
    <property type="nucleotide sequence ID" value="XM_013379817.1"/>
</dbReference>
<dbReference type="GO" id="GO:0120015">
    <property type="term" value="F:sterol transfer activity"/>
    <property type="evidence" value="ECO:0007669"/>
    <property type="project" value="TreeGrafter"/>
</dbReference>
<dbReference type="AlphaFoldDB" id="U6L5Q3"/>
<protein>
    <submittedName>
        <fullName evidence="2">GRAM domain-containing protein, putative</fullName>
    </submittedName>
</protein>
<dbReference type="GO" id="GO:0005886">
    <property type="term" value="C:plasma membrane"/>
    <property type="evidence" value="ECO:0007669"/>
    <property type="project" value="TreeGrafter"/>
</dbReference>
<evidence type="ECO:0000313" key="2">
    <source>
        <dbReference type="EMBL" id="CDJ44523.1"/>
    </source>
</evidence>
<organism evidence="2 3">
    <name type="scientific">Eimeria tenella</name>
    <name type="common">Coccidian parasite</name>
    <dbReference type="NCBI Taxonomy" id="5802"/>
    <lineage>
        <taxon>Eukaryota</taxon>
        <taxon>Sar</taxon>
        <taxon>Alveolata</taxon>
        <taxon>Apicomplexa</taxon>
        <taxon>Conoidasida</taxon>
        <taxon>Coccidia</taxon>
        <taxon>Eucoccidiorida</taxon>
        <taxon>Eimeriorina</taxon>
        <taxon>Eimeriidae</taxon>
        <taxon>Eimeria</taxon>
    </lineage>
</organism>
<dbReference type="GO" id="GO:0032934">
    <property type="term" value="F:sterol binding"/>
    <property type="evidence" value="ECO:0007669"/>
    <property type="project" value="TreeGrafter"/>
</dbReference>
<reference evidence="2" key="1">
    <citation type="submission" date="2013-10" db="EMBL/GenBank/DDBJ databases">
        <title>Genomic analysis of the causative agents of coccidiosis in chickens.</title>
        <authorList>
            <person name="Reid A.J."/>
            <person name="Blake D."/>
            <person name="Billington K."/>
            <person name="Browne H."/>
            <person name="Dunn M."/>
            <person name="Hung S."/>
            <person name="Kawahara F."/>
            <person name="Miranda-Saavedra D."/>
            <person name="Mourier T."/>
            <person name="Nagra H."/>
            <person name="Otto T.D."/>
            <person name="Rawlings N."/>
            <person name="Sanchez A."/>
            <person name="Sanders M."/>
            <person name="Subramaniam C."/>
            <person name="Tay Y."/>
            <person name="Dear P."/>
            <person name="Doerig C."/>
            <person name="Gruber A."/>
            <person name="Parkinson J."/>
            <person name="Shirley M."/>
            <person name="Wan K.L."/>
            <person name="Berriman M."/>
            <person name="Tomley F."/>
            <person name="Pain A."/>
        </authorList>
    </citation>
    <scope>NUCLEOTIDE SEQUENCE [LARGE SCALE GENOMIC DNA]</scope>
    <source>
        <strain evidence="2">Houghton</strain>
    </source>
</reference>
<dbReference type="GO" id="GO:0032366">
    <property type="term" value="P:intracellular sterol transport"/>
    <property type="evidence" value="ECO:0007669"/>
    <property type="project" value="TreeGrafter"/>
</dbReference>
<sequence length="118" mass="13731">GRLYVTQSRLAFVSLFNEATLFGQETVLLFDFLNVAAIKKRTNAIFFDNSIEFELENGERHFFATFINRDKAYDFIVALWEIYKKIAKHGLSSKAPTAICEEAAKTEKRRERKLNMQE</sequence>
<name>U6L5Q3_EIMTE</name>
<evidence type="ECO:0000259" key="1">
    <source>
        <dbReference type="Pfam" id="PF02893"/>
    </source>
</evidence>
<dbReference type="PANTHER" id="PTHR23319:SF4">
    <property type="entry name" value="GRAM DOMAIN CONTAINING 1B, ISOFORM E"/>
    <property type="match status" value="1"/>
</dbReference>
<dbReference type="Proteomes" id="UP000030747">
    <property type="component" value="Unassembled WGS sequence"/>
</dbReference>
<feature type="non-terminal residue" evidence="2">
    <location>
        <position position="1"/>
    </location>
</feature>
<dbReference type="InterPro" id="IPR051482">
    <property type="entry name" value="Cholesterol_transport"/>
</dbReference>
<feature type="non-terminal residue" evidence="2">
    <location>
        <position position="118"/>
    </location>
</feature>
<dbReference type="GO" id="GO:0005789">
    <property type="term" value="C:endoplasmic reticulum membrane"/>
    <property type="evidence" value="ECO:0007669"/>
    <property type="project" value="TreeGrafter"/>
</dbReference>
<dbReference type="VEuPathDB" id="ToxoDB:ETH_00037315"/>
<dbReference type="Pfam" id="PF02893">
    <property type="entry name" value="GRAM"/>
    <property type="match status" value="1"/>
</dbReference>
<dbReference type="GeneID" id="25256504"/>
<dbReference type="PANTHER" id="PTHR23319">
    <property type="entry name" value="GRAM DOMAIN CONTAINING 1B, ISOFORM E"/>
    <property type="match status" value="1"/>
</dbReference>